<name>A0A9P6N005_9FUNG</name>
<evidence type="ECO:0000256" key="1">
    <source>
        <dbReference type="SAM" id="MobiDB-lite"/>
    </source>
</evidence>
<dbReference type="EMBL" id="JAAAID010000249">
    <property type="protein sequence ID" value="KAG0019966.1"/>
    <property type="molecule type" value="Genomic_DNA"/>
</dbReference>
<reference evidence="2" key="1">
    <citation type="journal article" date="2020" name="Fungal Divers.">
        <title>Resolving the Mortierellaceae phylogeny through synthesis of multi-gene phylogenetics and phylogenomics.</title>
        <authorList>
            <person name="Vandepol N."/>
            <person name="Liber J."/>
            <person name="Desiro A."/>
            <person name="Na H."/>
            <person name="Kennedy M."/>
            <person name="Barry K."/>
            <person name="Grigoriev I.V."/>
            <person name="Miller A.N."/>
            <person name="O'Donnell K."/>
            <person name="Stajich J.E."/>
            <person name="Bonito G."/>
        </authorList>
    </citation>
    <scope>NUCLEOTIDE SEQUENCE</scope>
    <source>
        <strain evidence="2">NRRL 2769</strain>
    </source>
</reference>
<keyword evidence="3" id="KW-1185">Reference proteome</keyword>
<dbReference type="Gene3D" id="3.40.50.1820">
    <property type="entry name" value="alpha/beta hydrolase"/>
    <property type="match status" value="1"/>
</dbReference>
<dbReference type="PANTHER" id="PTHR42103">
    <property type="entry name" value="ALPHA/BETA-HYDROLASES SUPERFAMILY PROTEIN"/>
    <property type="match status" value="1"/>
</dbReference>
<dbReference type="OrthoDB" id="10260961at2759"/>
<dbReference type="SUPFAM" id="SSF53474">
    <property type="entry name" value="alpha/beta-Hydrolases"/>
    <property type="match status" value="1"/>
</dbReference>
<comment type="caution">
    <text evidence="2">The sequence shown here is derived from an EMBL/GenBank/DDBJ whole genome shotgun (WGS) entry which is preliminary data.</text>
</comment>
<feature type="region of interest" description="Disordered" evidence="1">
    <location>
        <begin position="81"/>
        <end position="116"/>
    </location>
</feature>
<evidence type="ECO:0000313" key="2">
    <source>
        <dbReference type="EMBL" id="KAG0019966.1"/>
    </source>
</evidence>
<sequence length="395" mass="43237">MASIPIPRHYRTVIYIPSRSDGSMLEVCLSIPTNISSQPQGYTGVIIAHPYGPLGGSYNNNIVGALLQWFETYPLHVMGEDPSSNVPRSPSKKSNESGSNLRQQNPGDDGKDSSAADSSWVLLKSPKKNASKDQAMPLSCVVCALNFRGCGKSKGRTSWFGEAEREDYQTIVDFLQSGSRLGGSHFERGDTPSVWSGKVYDETGQEIESPRIPSLSRFILIVGVYMGYSYGGMIASTIPPPLRNPSDPTSEHLPTSYILISYPAGVAWFLTSGSHGSFSKRARAILLSETDSSASPPDSHLEGESVKSKKKRPIKAFFITGSQDQFTSPKTLVSWLKTNAGLNPPKQLPSSGSWALNHPDGIVHLDVVEGADHFWLDRELLLLEKLQSWWTEAYQ</sequence>
<dbReference type="Proteomes" id="UP000703661">
    <property type="component" value="Unassembled WGS sequence"/>
</dbReference>
<dbReference type="InterPro" id="IPR029058">
    <property type="entry name" value="AB_hydrolase_fold"/>
</dbReference>
<dbReference type="AlphaFoldDB" id="A0A9P6N005"/>
<organism evidence="2 3">
    <name type="scientific">Entomortierella chlamydospora</name>
    <dbReference type="NCBI Taxonomy" id="101097"/>
    <lineage>
        <taxon>Eukaryota</taxon>
        <taxon>Fungi</taxon>
        <taxon>Fungi incertae sedis</taxon>
        <taxon>Mucoromycota</taxon>
        <taxon>Mortierellomycotina</taxon>
        <taxon>Mortierellomycetes</taxon>
        <taxon>Mortierellales</taxon>
        <taxon>Mortierellaceae</taxon>
        <taxon>Entomortierella</taxon>
    </lineage>
</organism>
<accession>A0A9P6N005</accession>
<dbReference type="PANTHER" id="PTHR42103:SF2">
    <property type="entry name" value="AB HYDROLASE-1 DOMAIN-CONTAINING PROTEIN"/>
    <property type="match status" value="1"/>
</dbReference>
<feature type="compositionally biased region" description="Polar residues" evidence="1">
    <location>
        <begin position="96"/>
        <end position="106"/>
    </location>
</feature>
<protein>
    <submittedName>
        <fullName evidence="2">Uncharacterized protein</fullName>
    </submittedName>
</protein>
<proteinExistence type="predicted"/>
<gene>
    <name evidence="2" type="ORF">BGZ80_004984</name>
</gene>
<evidence type="ECO:0000313" key="3">
    <source>
        <dbReference type="Proteomes" id="UP000703661"/>
    </source>
</evidence>